<name>A0A565ATA4_9BRAS</name>
<dbReference type="Proteomes" id="UP000489600">
    <property type="component" value="Unassembled WGS sequence"/>
</dbReference>
<dbReference type="AlphaFoldDB" id="A0A565ATA4"/>
<gene>
    <name evidence="1" type="ORF">ANE_LOCUS2765</name>
</gene>
<protein>
    <submittedName>
        <fullName evidence="1">Uncharacterized protein</fullName>
    </submittedName>
</protein>
<sequence length="189" mass="21278">MAPKGSSLFDLVLRLDYLWLGFTKLPSIDDLGVEKMAKTMLMQKIATARDKLMAFFYFKIDRNDALQYAVILLNAQTLKKKHIFGGFDHTKSRLKNIPNLAELAKLALEFGFSDEAHRSVEICKKIISVIKHCGNLMSLIEEDKEKKYVDGLHPMISHIIDHSDFIANFSHLQIGSCSAGDLTHAGVQI</sequence>
<keyword evidence="2" id="KW-1185">Reference proteome</keyword>
<dbReference type="EMBL" id="CABITT030000001">
    <property type="protein sequence ID" value="VVA92320.1"/>
    <property type="molecule type" value="Genomic_DNA"/>
</dbReference>
<reference evidence="1" key="1">
    <citation type="submission" date="2019-07" db="EMBL/GenBank/DDBJ databases">
        <authorList>
            <person name="Dittberner H."/>
        </authorList>
    </citation>
    <scope>NUCLEOTIDE SEQUENCE [LARGE SCALE GENOMIC DNA]</scope>
</reference>
<comment type="caution">
    <text evidence="1">The sequence shown here is derived from an EMBL/GenBank/DDBJ whole genome shotgun (WGS) entry which is preliminary data.</text>
</comment>
<organism evidence="1 2">
    <name type="scientific">Arabis nemorensis</name>
    <dbReference type="NCBI Taxonomy" id="586526"/>
    <lineage>
        <taxon>Eukaryota</taxon>
        <taxon>Viridiplantae</taxon>
        <taxon>Streptophyta</taxon>
        <taxon>Embryophyta</taxon>
        <taxon>Tracheophyta</taxon>
        <taxon>Spermatophyta</taxon>
        <taxon>Magnoliopsida</taxon>
        <taxon>eudicotyledons</taxon>
        <taxon>Gunneridae</taxon>
        <taxon>Pentapetalae</taxon>
        <taxon>rosids</taxon>
        <taxon>malvids</taxon>
        <taxon>Brassicales</taxon>
        <taxon>Brassicaceae</taxon>
        <taxon>Arabideae</taxon>
        <taxon>Arabis</taxon>
    </lineage>
</organism>
<accession>A0A565ATA4</accession>
<evidence type="ECO:0000313" key="2">
    <source>
        <dbReference type="Proteomes" id="UP000489600"/>
    </source>
</evidence>
<proteinExistence type="predicted"/>
<evidence type="ECO:0000313" key="1">
    <source>
        <dbReference type="EMBL" id="VVA92320.1"/>
    </source>
</evidence>